<sequence length="69" mass="7920">MRHGHRPVPDEKRLARFTTRRRGLRGKPPFDRPRTLAYGLGARNVRCSSCSGRHHVSCKRGIERPTGRT</sequence>
<feature type="region of interest" description="Disordered" evidence="1">
    <location>
        <begin position="1"/>
        <end position="32"/>
    </location>
</feature>
<evidence type="ECO:0000313" key="3">
    <source>
        <dbReference type="EMBL" id="XCO74751.1"/>
    </source>
</evidence>
<dbReference type="AlphaFoldDB" id="A0AAU8MQF0"/>
<name>A0AAU8MQF0_9GAMM</name>
<evidence type="ECO:0000256" key="1">
    <source>
        <dbReference type="SAM" id="MobiDB-lite"/>
    </source>
</evidence>
<dbReference type="NCBIfam" id="TIGR01053">
    <property type="entry name" value="LSD1"/>
    <property type="match status" value="1"/>
</dbReference>
<proteinExistence type="predicted"/>
<gene>
    <name evidence="3" type="ORF">ABU614_20670</name>
</gene>
<accession>A0AAU8MQF0</accession>
<evidence type="ECO:0000259" key="2">
    <source>
        <dbReference type="Pfam" id="PF06943"/>
    </source>
</evidence>
<feature type="domain" description="Zinc finger LSD1-type" evidence="2">
    <location>
        <begin position="34"/>
        <end position="51"/>
    </location>
</feature>
<organism evidence="3">
    <name type="scientific">Lysobacter firmicutimachus</name>
    <dbReference type="NCBI Taxonomy" id="1792846"/>
    <lineage>
        <taxon>Bacteria</taxon>
        <taxon>Pseudomonadati</taxon>
        <taxon>Pseudomonadota</taxon>
        <taxon>Gammaproteobacteria</taxon>
        <taxon>Lysobacterales</taxon>
        <taxon>Lysobacteraceae</taxon>
        <taxon>Lysobacter</taxon>
    </lineage>
</organism>
<dbReference type="EMBL" id="CP159925">
    <property type="protein sequence ID" value="XCO74751.1"/>
    <property type="molecule type" value="Genomic_DNA"/>
</dbReference>
<protein>
    <recommendedName>
        <fullName evidence="2">Zinc finger LSD1-type domain-containing protein</fullName>
    </recommendedName>
</protein>
<dbReference type="InterPro" id="IPR005735">
    <property type="entry name" value="Znf_LSD1"/>
</dbReference>
<reference evidence="3" key="1">
    <citation type="submission" date="2024-06" db="EMBL/GenBank/DDBJ databases">
        <authorList>
            <person name="Li S."/>
        </authorList>
    </citation>
    <scope>NUCLEOTIDE SEQUENCE</scope>
    <source>
        <strain evidence="3">SR10</strain>
    </source>
</reference>
<dbReference type="Pfam" id="PF06943">
    <property type="entry name" value="zf-LSD1"/>
    <property type="match status" value="1"/>
</dbReference>